<proteinExistence type="predicted"/>
<evidence type="ECO:0000313" key="10">
    <source>
        <dbReference type="Proteomes" id="UP000515804"/>
    </source>
</evidence>
<evidence type="ECO:0000256" key="6">
    <source>
        <dbReference type="SAM" id="Phobius"/>
    </source>
</evidence>
<dbReference type="KEGG" id="tcn:H9L16_06775"/>
<dbReference type="EMBL" id="CP060719">
    <property type="protein sequence ID" value="QNN71251.1"/>
    <property type="molecule type" value="Genomic_DNA"/>
</dbReference>
<evidence type="ECO:0000256" key="2">
    <source>
        <dbReference type="ARBA" id="ARBA00022475"/>
    </source>
</evidence>
<name>A0A7G9STS6_9GAMM</name>
<feature type="domain" description="MacB-like periplasmic core" evidence="8">
    <location>
        <begin position="25"/>
        <end position="231"/>
    </location>
</feature>
<feature type="transmembrane region" description="Helical" evidence="6">
    <location>
        <begin position="306"/>
        <end position="333"/>
    </location>
</feature>
<evidence type="ECO:0000256" key="3">
    <source>
        <dbReference type="ARBA" id="ARBA00022692"/>
    </source>
</evidence>
<feature type="transmembrane region" description="Helical" evidence="6">
    <location>
        <begin position="353"/>
        <end position="374"/>
    </location>
</feature>
<reference evidence="9 10" key="1">
    <citation type="submission" date="2020-08" db="EMBL/GenBank/DDBJ databases">
        <title>Genome sequence of Thermomonas carbonis KCTC 42013T.</title>
        <authorList>
            <person name="Hyun D.-W."/>
            <person name="Bae J.-W."/>
        </authorList>
    </citation>
    <scope>NUCLEOTIDE SEQUENCE [LARGE SCALE GENOMIC DNA]</scope>
    <source>
        <strain evidence="9 10">KCTC 42013</strain>
    </source>
</reference>
<comment type="subcellular location">
    <subcellularLocation>
        <location evidence="1">Cell membrane</location>
        <topology evidence="1">Multi-pass membrane protein</topology>
    </subcellularLocation>
</comment>
<keyword evidence="2" id="KW-1003">Cell membrane</keyword>
<evidence type="ECO:0000259" key="7">
    <source>
        <dbReference type="Pfam" id="PF02687"/>
    </source>
</evidence>
<keyword evidence="3 6" id="KW-0812">Transmembrane</keyword>
<dbReference type="InterPro" id="IPR025857">
    <property type="entry name" value="MacB_PCD"/>
</dbReference>
<feature type="transmembrane region" description="Helical" evidence="6">
    <location>
        <begin position="259"/>
        <end position="279"/>
    </location>
</feature>
<dbReference type="Proteomes" id="UP000515804">
    <property type="component" value="Chromosome"/>
</dbReference>
<dbReference type="InterPro" id="IPR051125">
    <property type="entry name" value="ABC-4/HrtB_transporter"/>
</dbReference>
<evidence type="ECO:0000256" key="4">
    <source>
        <dbReference type="ARBA" id="ARBA00022989"/>
    </source>
</evidence>
<dbReference type="PANTHER" id="PTHR43738:SF3">
    <property type="entry name" value="ABC TRANSPORTER PERMEASE"/>
    <property type="match status" value="1"/>
</dbReference>
<dbReference type="AlphaFoldDB" id="A0A7G9STS6"/>
<evidence type="ECO:0000256" key="1">
    <source>
        <dbReference type="ARBA" id="ARBA00004651"/>
    </source>
</evidence>
<gene>
    <name evidence="9" type="ORF">H9L16_06775</name>
</gene>
<dbReference type="InterPro" id="IPR003838">
    <property type="entry name" value="ABC3_permease_C"/>
</dbReference>
<dbReference type="GO" id="GO:0005886">
    <property type="term" value="C:plasma membrane"/>
    <property type="evidence" value="ECO:0007669"/>
    <property type="project" value="UniProtKB-SubCell"/>
</dbReference>
<evidence type="ECO:0000259" key="8">
    <source>
        <dbReference type="Pfam" id="PF12704"/>
    </source>
</evidence>
<keyword evidence="5 6" id="KW-0472">Membrane</keyword>
<organism evidence="9 10">
    <name type="scientific">Thermomonas carbonis</name>
    <dbReference type="NCBI Taxonomy" id="1463158"/>
    <lineage>
        <taxon>Bacteria</taxon>
        <taxon>Pseudomonadati</taxon>
        <taxon>Pseudomonadota</taxon>
        <taxon>Gammaproteobacteria</taxon>
        <taxon>Lysobacterales</taxon>
        <taxon>Lysobacteraceae</taxon>
        <taxon>Thermomonas</taxon>
    </lineage>
</organism>
<evidence type="ECO:0000313" key="9">
    <source>
        <dbReference type="EMBL" id="QNN71251.1"/>
    </source>
</evidence>
<keyword evidence="4 6" id="KW-1133">Transmembrane helix</keyword>
<dbReference type="Pfam" id="PF02687">
    <property type="entry name" value="FtsX"/>
    <property type="match status" value="1"/>
</dbReference>
<evidence type="ECO:0000256" key="5">
    <source>
        <dbReference type="ARBA" id="ARBA00023136"/>
    </source>
</evidence>
<protein>
    <submittedName>
        <fullName evidence="9">FtsX-like permease family protein</fullName>
    </submittedName>
</protein>
<keyword evidence="10" id="KW-1185">Reference proteome</keyword>
<dbReference type="PANTHER" id="PTHR43738">
    <property type="entry name" value="ABC TRANSPORTER, MEMBRANE PROTEIN"/>
    <property type="match status" value="1"/>
</dbReference>
<sequence>MKYFHLIWAALFRRKTRTFLTLASILAAFLLFGMLDGIRTTFASLGQNADGAQRLQTSSRLSFMDSLPQSLEARLRKVDNIEDVTHANWFGGVYQNPRNQLFTFAVADNYLDLYPEIHVDPAQVQAWKANRTGILVGEAMMKRFGWKVGQKIPLQSNIFPNSDGTLNWSFDIVGTLTPKDKKQAGFFDALILMHYKYFEESTPYVDGDVGWYISRVSDVNRSDAAAKAIDALSMNSPHETKTMNEQAAFASQLKQMADIGLIVGSIMGAVFFTLLLLTGNTMAQAVRERTSELAVLKTIGFSSTSVLGMVLAESVVLVLIGGVLGLALATVLAPIVGAASNGAINLPAIGWRSWSLGLALMVAIGLLVGALPAIRAMRLNIVDALAGR</sequence>
<dbReference type="RefSeq" id="WP_187553765.1">
    <property type="nucleotide sequence ID" value="NZ_BMZL01000002.1"/>
</dbReference>
<feature type="domain" description="ABC3 transporter permease C-terminal" evidence="7">
    <location>
        <begin position="266"/>
        <end position="381"/>
    </location>
</feature>
<dbReference type="Pfam" id="PF12704">
    <property type="entry name" value="MacB_PCD"/>
    <property type="match status" value="1"/>
</dbReference>
<accession>A0A7G9STS6</accession>